<evidence type="ECO:0000313" key="4">
    <source>
        <dbReference type="Proteomes" id="UP001144280"/>
    </source>
</evidence>
<dbReference type="InterPro" id="IPR002559">
    <property type="entry name" value="Transposase_11"/>
</dbReference>
<feature type="domain" description="Transposase IS4-like" evidence="1">
    <location>
        <begin position="135"/>
        <end position="364"/>
    </location>
</feature>
<dbReference type="Pfam" id="PF13808">
    <property type="entry name" value="DDE_Tnp_1_assoc"/>
    <property type="match status" value="1"/>
</dbReference>
<keyword evidence="4" id="KW-1185">Reference proteome</keyword>
<accession>A0ABQ5R7V8</accession>
<dbReference type="EMBL" id="BSDI01000062">
    <property type="protein sequence ID" value="GLI02470.1"/>
    <property type="molecule type" value="Genomic_DNA"/>
</dbReference>
<reference evidence="3" key="1">
    <citation type="submission" date="2022-12" db="EMBL/GenBank/DDBJ databases">
        <title>New Phytohabitans aurantiacus sp. RD004123 nov., an actinomycete isolated from soil.</title>
        <authorList>
            <person name="Triningsih D.W."/>
            <person name="Harunari E."/>
            <person name="Igarashi Y."/>
        </authorList>
    </citation>
    <scope>NUCLEOTIDE SEQUENCE</scope>
    <source>
        <strain evidence="3">RD004123</strain>
    </source>
</reference>
<evidence type="ECO:0000259" key="1">
    <source>
        <dbReference type="Pfam" id="PF01609"/>
    </source>
</evidence>
<dbReference type="InterPro" id="IPR051698">
    <property type="entry name" value="Transposase_11-like"/>
</dbReference>
<dbReference type="Proteomes" id="UP001144280">
    <property type="component" value="Unassembled WGS sequence"/>
</dbReference>
<protein>
    <submittedName>
        <fullName evidence="3">ISAs1 family transposase</fullName>
    </submittedName>
</protein>
<proteinExistence type="predicted"/>
<dbReference type="RefSeq" id="WP_281903970.1">
    <property type="nucleotide sequence ID" value="NZ_BSDI01000062.1"/>
</dbReference>
<evidence type="ECO:0000313" key="3">
    <source>
        <dbReference type="EMBL" id="GLI02470.1"/>
    </source>
</evidence>
<comment type="caution">
    <text evidence="3">The sequence shown here is derived from an EMBL/GenBank/DDBJ whole genome shotgun (WGS) entry which is preliminary data.</text>
</comment>
<dbReference type="Pfam" id="PF01609">
    <property type="entry name" value="DDE_Tnp_1"/>
    <property type="match status" value="1"/>
</dbReference>
<organism evidence="3 4">
    <name type="scientific">Phytohabitans aurantiacus</name>
    <dbReference type="NCBI Taxonomy" id="3016789"/>
    <lineage>
        <taxon>Bacteria</taxon>
        <taxon>Bacillati</taxon>
        <taxon>Actinomycetota</taxon>
        <taxon>Actinomycetes</taxon>
        <taxon>Micromonosporales</taxon>
        <taxon>Micromonosporaceae</taxon>
    </lineage>
</organism>
<sequence>MSACPIRVLSAVTAPTDTLDRQITTGEQAGLLHALSAVPDPRSPRGLRYPLTGLLAVAVCAVMAGASSVTAIADWLHDLDDIARARLGFLREVPAATTVWRLLIRLDADQLATILAAWLRTRTRPVDSARQPRYRQVIAIDGKTLRGARRADGSQVHLLSALDTSTGIVLAQVTVNAKSNEIPAFTPLLDAVERLLGSLKDLIFVADALHTQISHANDIAARGAHLLIPAKGNQPTLHTQLKTLPWAQIPAGHQTRETGHGRRETRTVKAVTVTTPGGIGFPHAEQAIRITRTRTSTNSGKTTRATAYLTISLTAADAQPGDLQDWIRREWLIEALHHIRDVTFREDSHQARIGNGPAVMATLRNTSIGFHRTNGDTNIARATRRANRRPHDLITAVTSSSPRMQ</sequence>
<evidence type="ECO:0000259" key="2">
    <source>
        <dbReference type="Pfam" id="PF13808"/>
    </source>
</evidence>
<feature type="domain" description="H repeat-associated protein N-terminal" evidence="2">
    <location>
        <begin position="33"/>
        <end position="119"/>
    </location>
</feature>
<dbReference type="NCBIfam" id="NF033564">
    <property type="entry name" value="transpos_ISAs1"/>
    <property type="match status" value="1"/>
</dbReference>
<dbReference type="InterPro" id="IPR032806">
    <property type="entry name" value="YbfD_N"/>
</dbReference>
<dbReference type="PANTHER" id="PTHR30298">
    <property type="entry name" value="H REPEAT-ASSOCIATED PREDICTED TRANSPOSASE"/>
    <property type="match status" value="1"/>
</dbReference>
<dbReference type="PANTHER" id="PTHR30298:SF0">
    <property type="entry name" value="PROTEIN YBFL-RELATED"/>
    <property type="match status" value="1"/>
</dbReference>
<name>A0ABQ5R7V8_9ACTN</name>
<gene>
    <name evidence="3" type="ORF">Pa4123_77480</name>
</gene>
<dbReference type="InterPro" id="IPR047647">
    <property type="entry name" value="ISAs1_transpos"/>
</dbReference>